<reference evidence="4" key="1">
    <citation type="journal article" date="2018" name="Nat. Microbiol.">
        <title>Leveraging single-cell genomics to expand the fungal tree of life.</title>
        <authorList>
            <person name="Ahrendt S.R."/>
            <person name="Quandt C.A."/>
            <person name="Ciobanu D."/>
            <person name="Clum A."/>
            <person name="Salamov A."/>
            <person name="Andreopoulos B."/>
            <person name="Cheng J.F."/>
            <person name="Woyke T."/>
            <person name="Pelin A."/>
            <person name="Henrissat B."/>
            <person name="Reynolds N.K."/>
            <person name="Benny G.L."/>
            <person name="Smith M.E."/>
            <person name="James T.Y."/>
            <person name="Grigoriev I.V."/>
        </authorList>
    </citation>
    <scope>NUCLEOTIDE SEQUENCE [LARGE SCALE GENOMIC DNA]</scope>
</reference>
<dbReference type="Proteomes" id="UP000269721">
    <property type="component" value="Unassembled WGS sequence"/>
</dbReference>
<feature type="domain" description="AB hydrolase-1" evidence="2">
    <location>
        <begin position="97"/>
        <end position="226"/>
    </location>
</feature>
<evidence type="ECO:0000313" key="3">
    <source>
        <dbReference type="EMBL" id="RKO83561.1"/>
    </source>
</evidence>
<protein>
    <submittedName>
        <fullName evidence="3">Alpha/Beta hydrolase protein</fullName>
    </submittedName>
</protein>
<name>A0A4P9VV97_9FUNG</name>
<dbReference type="Pfam" id="PF00561">
    <property type="entry name" value="Abhydrolase_1"/>
    <property type="match status" value="1"/>
</dbReference>
<accession>A0A4P9VV97</accession>
<dbReference type="AlphaFoldDB" id="A0A4P9VV97"/>
<sequence length="284" mass="30200">MSAPSGPDTRRLTQSFAPIPTPSHKSHHRPDSLALAAPPTPLQSYPKRVLWRDSHCGSFTVILEHYNVPLKDGSPGALPMDRKCTLGVYGQTATKGAVLLVPGYASNREIFDMGGGRGRTGPSFSEYLAKRGYDTFSIDLRGTTEAIALGTKRPESLKAHVEVDLPSAIAFVKAVGPYEKVYLIGHSLGGALSCAVAGMCPEDIAGVVHLAGLYHFSLPVFSEAIDLYKAYCPSLLQSTLYSSTSLVTRASQALLSPLLSSVRCLAGNLSRTPSLATCPISSHT</sequence>
<dbReference type="OrthoDB" id="10249433at2759"/>
<gene>
    <name evidence="3" type="ORF">BDK51DRAFT_49859</name>
</gene>
<keyword evidence="3" id="KW-0378">Hydrolase</keyword>
<organism evidence="3 4">
    <name type="scientific">Blyttiomyces helicus</name>
    <dbReference type="NCBI Taxonomy" id="388810"/>
    <lineage>
        <taxon>Eukaryota</taxon>
        <taxon>Fungi</taxon>
        <taxon>Fungi incertae sedis</taxon>
        <taxon>Chytridiomycota</taxon>
        <taxon>Chytridiomycota incertae sedis</taxon>
        <taxon>Chytridiomycetes</taxon>
        <taxon>Chytridiomycetes incertae sedis</taxon>
        <taxon>Blyttiomyces</taxon>
    </lineage>
</organism>
<evidence type="ECO:0000256" key="1">
    <source>
        <dbReference type="SAM" id="MobiDB-lite"/>
    </source>
</evidence>
<proteinExistence type="predicted"/>
<dbReference type="InterPro" id="IPR029058">
    <property type="entry name" value="AB_hydrolase_fold"/>
</dbReference>
<dbReference type="Gene3D" id="3.40.50.1820">
    <property type="entry name" value="alpha/beta hydrolase"/>
    <property type="match status" value="1"/>
</dbReference>
<dbReference type="SUPFAM" id="SSF53474">
    <property type="entry name" value="alpha/beta-Hydrolases"/>
    <property type="match status" value="1"/>
</dbReference>
<evidence type="ECO:0000259" key="2">
    <source>
        <dbReference type="Pfam" id="PF00561"/>
    </source>
</evidence>
<dbReference type="EMBL" id="ML001098">
    <property type="protein sequence ID" value="RKO83561.1"/>
    <property type="molecule type" value="Genomic_DNA"/>
</dbReference>
<keyword evidence="4" id="KW-1185">Reference proteome</keyword>
<dbReference type="InterPro" id="IPR000073">
    <property type="entry name" value="AB_hydrolase_1"/>
</dbReference>
<dbReference type="GO" id="GO:0016787">
    <property type="term" value="F:hydrolase activity"/>
    <property type="evidence" value="ECO:0007669"/>
    <property type="project" value="UniProtKB-KW"/>
</dbReference>
<feature type="region of interest" description="Disordered" evidence="1">
    <location>
        <begin position="1"/>
        <end position="38"/>
    </location>
</feature>
<evidence type="ECO:0000313" key="4">
    <source>
        <dbReference type="Proteomes" id="UP000269721"/>
    </source>
</evidence>